<evidence type="ECO:0000313" key="1">
    <source>
        <dbReference type="EnsemblMetazoa" id="AALB001122-PA"/>
    </source>
</evidence>
<dbReference type="AlphaFoldDB" id="A0A182F3T2"/>
<sequence length="83" mass="8862">MWNIVALCSVMLVLTVVGAAVTDPATEQATEDGLDYPKLALRMIGNELDSSMLLGTRSLFDAPIECPGGMVLDHKGICRKQLG</sequence>
<dbReference type="EnsemblMetazoa" id="AALB001122-RA">
    <property type="protein sequence ID" value="AALB001122-PA"/>
    <property type="gene ID" value="AALB001122"/>
</dbReference>
<evidence type="ECO:0000313" key="2">
    <source>
        <dbReference type="Proteomes" id="UP000069272"/>
    </source>
</evidence>
<dbReference type="Proteomes" id="UP000069272">
    <property type="component" value="Chromosome 2L"/>
</dbReference>
<keyword evidence="2" id="KW-1185">Reference proteome</keyword>
<accession>A0A182F3T2</accession>
<organism evidence="1 2">
    <name type="scientific">Anopheles albimanus</name>
    <name type="common">New world malaria mosquito</name>
    <dbReference type="NCBI Taxonomy" id="7167"/>
    <lineage>
        <taxon>Eukaryota</taxon>
        <taxon>Metazoa</taxon>
        <taxon>Ecdysozoa</taxon>
        <taxon>Arthropoda</taxon>
        <taxon>Hexapoda</taxon>
        <taxon>Insecta</taxon>
        <taxon>Pterygota</taxon>
        <taxon>Neoptera</taxon>
        <taxon>Endopterygota</taxon>
        <taxon>Diptera</taxon>
        <taxon>Nematocera</taxon>
        <taxon>Culicoidea</taxon>
        <taxon>Culicidae</taxon>
        <taxon>Anophelinae</taxon>
        <taxon>Anopheles</taxon>
    </lineage>
</organism>
<protein>
    <submittedName>
        <fullName evidence="1">Uncharacterized protein</fullName>
    </submittedName>
</protein>
<reference evidence="1" key="2">
    <citation type="submission" date="2022-08" db="UniProtKB">
        <authorList>
            <consortium name="EnsemblMetazoa"/>
        </authorList>
    </citation>
    <scope>IDENTIFICATION</scope>
    <source>
        <strain evidence="1">STECLA/ALBI9_A</strain>
    </source>
</reference>
<name>A0A182F3T2_ANOAL</name>
<dbReference type="VEuPathDB" id="VectorBase:AALB001122"/>
<proteinExistence type="predicted"/>
<reference evidence="1 2" key="1">
    <citation type="journal article" date="2017" name="G3 (Bethesda)">
        <title>The Physical Genome Mapping of Anopheles albimanus Corrected Scaffold Misassemblies and Identified Interarm Rearrangements in Genus Anopheles.</title>
        <authorList>
            <person name="Artemov G.N."/>
            <person name="Peery A.N."/>
            <person name="Jiang X."/>
            <person name="Tu Z."/>
            <person name="Stegniy V.N."/>
            <person name="Sharakhova M.V."/>
            <person name="Sharakhov I.V."/>
        </authorList>
    </citation>
    <scope>NUCLEOTIDE SEQUENCE [LARGE SCALE GENOMIC DNA]</scope>
    <source>
        <strain evidence="1 2">ALBI9_A</strain>
    </source>
</reference>